<evidence type="ECO:0000313" key="1">
    <source>
        <dbReference type="EMBL" id="RDX84402.1"/>
    </source>
</evidence>
<dbReference type="Proteomes" id="UP000257109">
    <property type="component" value="Unassembled WGS sequence"/>
</dbReference>
<dbReference type="AlphaFoldDB" id="A0A371G1H8"/>
<reference evidence="1" key="1">
    <citation type="submission" date="2018-05" db="EMBL/GenBank/DDBJ databases">
        <title>Draft genome of Mucuna pruriens seed.</title>
        <authorList>
            <person name="Nnadi N.E."/>
            <person name="Vos R."/>
            <person name="Hasami M.H."/>
            <person name="Devisetty U.K."/>
            <person name="Aguiy J.C."/>
        </authorList>
    </citation>
    <scope>NUCLEOTIDE SEQUENCE [LARGE SCALE GENOMIC DNA]</scope>
    <source>
        <strain evidence="1">JCA_2017</strain>
    </source>
</reference>
<sequence>MASKRNVVFVVPLFCQKIYQIQVVKMRSCLKSFGLWEYHYKDKTTKSEKVVSCLHSTLVYDVFTSIMYLETAKKILDELK</sequence>
<comment type="caution">
    <text evidence="1">The sequence shown here is derived from an EMBL/GenBank/DDBJ whole genome shotgun (WGS) entry which is preliminary data.</text>
</comment>
<dbReference type="EMBL" id="QJKJ01007059">
    <property type="protein sequence ID" value="RDX84402.1"/>
    <property type="molecule type" value="Genomic_DNA"/>
</dbReference>
<name>A0A371G1H8_MUCPR</name>
<keyword evidence="2" id="KW-1185">Reference proteome</keyword>
<accession>A0A371G1H8</accession>
<proteinExistence type="predicted"/>
<organism evidence="1 2">
    <name type="scientific">Mucuna pruriens</name>
    <name type="common">Velvet bean</name>
    <name type="synonym">Dolichos pruriens</name>
    <dbReference type="NCBI Taxonomy" id="157652"/>
    <lineage>
        <taxon>Eukaryota</taxon>
        <taxon>Viridiplantae</taxon>
        <taxon>Streptophyta</taxon>
        <taxon>Embryophyta</taxon>
        <taxon>Tracheophyta</taxon>
        <taxon>Spermatophyta</taxon>
        <taxon>Magnoliopsida</taxon>
        <taxon>eudicotyledons</taxon>
        <taxon>Gunneridae</taxon>
        <taxon>Pentapetalae</taxon>
        <taxon>rosids</taxon>
        <taxon>fabids</taxon>
        <taxon>Fabales</taxon>
        <taxon>Fabaceae</taxon>
        <taxon>Papilionoideae</taxon>
        <taxon>50 kb inversion clade</taxon>
        <taxon>NPAAA clade</taxon>
        <taxon>indigoferoid/millettioid clade</taxon>
        <taxon>Phaseoleae</taxon>
        <taxon>Mucuna</taxon>
    </lineage>
</organism>
<evidence type="ECO:0000313" key="2">
    <source>
        <dbReference type="Proteomes" id="UP000257109"/>
    </source>
</evidence>
<protein>
    <submittedName>
        <fullName evidence="1">Uncharacterized protein</fullName>
    </submittedName>
</protein>
<feature type="non-terminal residue" evidence="1">
    <location>
        <position position="1"/>
    </location>
</feature>
<dbReference type="OrthoDB" id="991447at2759"/>
<gene>
    <name evidence="1" type="ORF">CR513_34558</name>
</gene>